<reference evidence="3" key="1">
    <citation type="submission" date="2016-10" db="EMBL/GenBank/DDBJ databases">
        <authorList>
            <person name="Varghese N."/>
            <person name="Submissions S."/>
        </authorList>
    </citation>
    <scope>NUCLEOTIDE SEQUENCE [LARGE SCALE GENOMIC DNA]</scope>
    <source>
        <strain evidence="3">Nm76</strain>
    </source>
</reference>
<accession>A0A1H8SYC9</accession>
<keyword evidence="1" id="KW-0472">Membrane</keyword>
<dbReference type="AlphaFoldDB" id="A0A1H8SYC9"/>
<evidence type="ECO:0000313" key="3">
    <source>
        <dbReference type="Proteomes" id="UP000198814"/>
    </source>
</evidence>
<keyword evidence="1" id="KW-0812">Transmembrane</keyword>
<keyword evidence="3" id="KW-1185">Reference proteome</keyword>
<feature type="transmembrane region" description="Helical" evidence="1">
    <location>
        <begin position="27"/>
        <end position="48"/>
    </location>
</feature>
<sequence length="59" mass="6965">MGLEFFRVAQLLWVYMYETKFCKPGRIVYSLTRFIIMVIPVFTANANLTANINQSKRLF</sequence>
<proteinExistence type="predicted"/>
<protein>
    <submittedName>
        <fullName evidence="2">Uncharacterized protein</fullName>
    </submittedName>
</protein>
<name>A0A1H8SYC9_9PROT</name>
<organism evidence="2 3">
    <name type="scientific">Nitrosomonas oligotropha</name>
    <dbReference type="NCBI Taxonomy" id="42354"/>
    <lineage>
        <taxon>Bacteria</taxon>
        <taxon>Pseudomonadati</taxon>
        <taxon>Pseudomonadota</taxon>
        <taxon>Betaproteobacteria</taxon>
        <taxon>Nitrosomonadales</taxon>
        <taxon>Nitrosomonadaceae</taxon>
        <taxon>Nitrosomonas</taxon>
    </lineage>
</organism>
<gene>
    <name evidence="2" type="ORF">SAMN05216333_1215</name>
</gene>
<evidence type="ECO:0000256" key="1">
    <source>
        <dbReference type="SAM" id="Phobius"/>
    </source>
</evidence>
<dbReference type="EMBL" id="FODO01000021">
    <property type="protein sequence ID" value="SEO83647.1"/>
    <property type="molecule type" value="Genomic_DNA"/>
</dbReference>
<dbReference type="STRING" id="42354.SAMN05216333_1215"/>
<dbReference type="Proteomes" id="UP000198814">
    <property type="component" value="Unassembled WGS sequence"/>
</dbReference>
<keyword evidence="1" id="KW-1133">Transmembrane helix</keyword>
<evidence type="ECO:0000313" key="2">
    <source>
        <dbReference type="EMBL" id="SEO83647.1"/>
    </source>
</evidence>